<evidence type="ECO:0000313" key="4">
    <source>
        <dbReference type="Proteomes" id="UP000176609"/>
    </source>
</evidence>
<proteinExistence type="predicted"/>
<dbReference type="AlphaFoldDB" id="A0A1F6AQU0"/>
<dbReference type="Proteomes" id="UP000176609">
    <property type="component" value="Unassembled WGS sequence"/>
</dbReference>
<dbReference type="InterPro" id="IPR023365">
    <property type="entry name" value="Sortase_dom-sf"/>
</dbReference>
<evidence type="ECO:0008006" key="5">
    <source>
        <dbReference type="Google" id="ProtNLM"/>
    </source>
</evidence>
<keyword evidence="2" id="KW-0472">Membrane</keyword>
<dbReference type="EMBL" id="MFJR01000007">
    <property type="protein sequence ID" value="OGG26637.1"/>
    <property type="molecule type" value="Genomic_DNA"/>
</dbReference>
<dbReference type="InterPro" id="IPR005754">
    <property type="entry name" value="Sortase"/>
</dbReference>
<dbReference type="GO" id="GO:0016787">
    <property type="term" value="F:hydrolase activity"/>
    <property type="evidence" value="ECO:0007669"/>
    <property type="project" value="UniProtKB-KW"/>
</dbReference>
<keyword evidence="2" id="KW-0812">Transmembrane</keyword>
<dbReference type="SUPFAM" id="SSF63817">
    <property type="entry name" value="Sortase"/>
    <property type="match status" value="1"/>
</dbReference>
<feature type="transmembrane region" description="Helical" evidence="2">
    <location>
        <begin position="29"/>
        <end position="47"/>
    </location>
</feature>
<organism evidence="3 4">
    <name type="scientific">Candidatus Gottesmanbacteria bacterium RIFCSPLOWO2_01_FULL_39_12b</name>
    <dbReference type="NCBI Taxonomy" id="1798388"/>
    <lineage>
        <taxon>Bacteria</taxon>
        <taxon>Candidatus Gottesmaniibacteriota</taxon>
    </lineage>
</organism>
<sequence>MSSSLRQVKTYNKSAISLKNILRDDKKKMRLILLISGILLVTLSLFWPKNTPTAVRQTDQPEIVSFAQEPVIIDKNLLKERSKKEKEKQPPVRIVIPALEIDIPVKEAKIVKGYWEVFTDSAGFGSGTAYPEEMGNQVVFAHARKGLFLPLKNAKLRQDIYIFTKDKWYSYQIEDIKEVLPSQTEVIAPSSESILTLYTCSGFADSKRLIIRAKKIL</sequence>
<gene>
    <name evidence="3" type="ORF">A2960_00500</name>
</gene>
<evidence type="ECO:0000256" key="2">
    <source>
        <dbReference type="SAM" id="Phobius"/>
    </source>
</evidence>
<protein>
    <recommendedName>
        <fullName evidence="5">Sortase</fullName>
    </recommendedName>
</protein>
<evidence type="ECO:0000256" key="1">
    <source>
        <dbReference type="ARBA" id="ARBA00022801"/>
    </source>
</evidence>
<name>A0A1F6AQU0_9BACT</name>
<reference evidence="3 4" key="1">
    <citation type="journal article" date="2016" name="Nat. Commun.">
        <title>Thousands of microbial genomes shed light on interconnected biogeochemical processes in an aquifer system.</title>
        <authorList>
            <person name="Anantharaman K."/>
            <person name="Brown C.T."/>
            <person name="Hug L.A."/>
            <person name="Sharon I."/>
            <person name="Castelle C.J."/>
            <person name="Probst A.J."/>
            <person name="Thomas B.C."/>
            <person name="Singh A."/>
            <person name="Wilkins M.J."/>
            <person name="Karaoz U."/>
            <person name="Brodie E.L."/>
            <person name="Williams K.H."/>
            <person name="Hubbard S.S."/>
            <person name="Banfield J.F."/>
        </authorList>
    </citation>
    <scope>NUCLEOTIDE SEQUENCE [LARGE SCALE GENOMIC DNA]</scope>
</reference>
<comment type="caution">
    <text evidence="3">The sequence shown here is derived from an EMBL/GenBank/DDBJ whole genome shotgun (WGS) entry which is preliminary data.</text>
</comment>
<evidence type="ECO:0000313" key="3">
    <source>
        <dbReference type="EMBL" id="OGG26637.1"/>
    </source>
</evidence>
<keyword evidence="1" id="KW-0378">Hydrolase</keyword>
<dbReference type="NCBIfam" id="TIGR01076">
    <property type="entry name" value="sortase_fam"/>
    <property type="match status" value="1"/>
</dbReference>
<dbReference type="Pfam" id="PF04203">
    <property type="entry name" value="Sortase"/>
    <property type="match status" value="1"/>
</dbReference>
<dbReference type="Gene3D" id="2.40.260.10">
    <property type="entry name" value="Sortase"/>
    <property type="match status" value="1"/>
</dbReference>
<accession>A0A1F6AQU0</accession>
<keyword evidence="2" id="KW-1133">Transmembrane helix</keyword>